<dbReference type="Proteomes" id="UP000574369">
    <property type="component" value="Unassembled WGS sequence"/>
</dbReference>
<accession>A0ABR6GTJ2</accession>
<evidence type="ECO:0000256" key="1">
    <source>
        <dbReference type="ARBA" id="ARBA00022723"/>
    </source>
</evidence>
<evidence type="ECO:0000313" key="4">
    <source>
        <dbReference type="EMBL" id="MBB3195440.1"/>
    </source>
</evidence>
<dbReference type="InterPro" id="IPR050248">
    <property type="entry name" value="Polysacc_deacetylase_ArnD"/>
</dbReference>
<dbReference type="RefSeq" id="WP_184294870.1">
    <property type="nucleotide sequence ID" value="NZ_JACHXO010000005.1"/>
</dbReference>
<protein>
    <submittedName>
        <fullName evidence="4">Peptidoglycan/xylan/chitin deacetylase (PgdA/CDA1 family)</fullName>
    </submittedName>
</protein>
<dbReference type="PANTHER" id="PTHR10587:SF133">
    <property type="entry name" value="CHITIN DEACETYLASE 1-RELATED"/>
    <property type="match status" value="1"/>
</dbReference>
<comment type="caution">
    <text evidence="4">The sequence shown here is derived from an EMBL/GenBank/DDBJ whole genome shotgun (WGS) entry which is preliminary data.</text>
</comment>
<keyword evidence="1" id="KW-0479">Metal-binding</keyword>
<dbReference type="InterPro" id="IPR011330">
    <property type="entry name" value="Glyco_hydro/deAcase_b/a-brl"/>
</dbReference>
<dbReference type="SUPFAM" id="SSF88713">
    <property type="entry name" value="Glycoside hydrolase/deacetylase"/>
    <property type="match status" value="1"/>
</dbReference>
<dbReference type="PANTHER" id="PTHR10587">
    <property type="entry name" value="GLYCOSYL TRANSFERASE-RELATED"/>
    <property type="match status" value="1"/>
</dbReference>
<evidence type="ECO:0000259" key="3">
    <source>
        <dbReference type="Pfam" id="PF01522"/>
    </source>
</evidence>
<dbReference type="Gene3D" id="3.20.20.370">
    <property type="entry name" value="Glycoside hydrolase/deacetylase"/>
    <property type="match status" value="1"/>
</dbReference>
<keyword evidence="5" id="KW-1185">Reference proteome</keyword>
<sequence>MLALAVTMAIAALPPRAVGATIEDKRIAITIDDLPFASATPMSVMEASRLNDSLLRALRRHEAPAIGFVNEDRLLVAGQIDRGAAILEAWLDAGMALGNHNFGHVGLWDTSVEQVQAAVLKGEVITRWLTTQRGVPLRYYRPPFTQTGRNEADREAFERFLQAHGYTLAPFTVDHDDYWFACVYDHLDGTEAAADRQVVEDDYDAHLRRSIGVFESMSAQLFGRQIPQILLIHANRLNADTLDRSLSTLRAMGYRFITLDEAVKDQAYQRPVAASGKFGPSWLARWARFEGVKLSVYGQPDPDGPTVALHRRHCGS</sequence>
<gene>
    <name evidence="4" type="ORF">FHS28_002846</name>
</gene>
<evidence type="ECO:0000313" key="5">
    <source>
        <dbReference type="Proteomes" id="UP000574369"/>
    </source>
</evidence>
<reference evidence="4 5" key="1">
    <citation type="submission" date="2020-08" db="EMBL/GenBank/DDBJ databases">
        <title>Genomic Encyclopedia of Type Strains, Phase III (KMG-III): the genomes of soil and plant-associated and newly described type strains.</title>
        <authorList>
            <person name="Whitman W."/>
        </authorList>
    </citation>
    <scope>NUCLEOTIDE SEQUENCE [LARGE SCALE GENOMIC DNA]</scope>
    <source>
        <strain evidence="4 5">CECT 7247</strain>
    </source>
</reference>
<feature type="domain" description="NodB homology" evidence="3">
    <location>
        <begin position="23"/>
        <end position="147"/>
    </location>
</feature>
<name>A0ABR6GTJ2_9BURK</name>
<dbReference type="EMBL" id="JACHXO010000005">
    <property type="protein sequence ID" value="MBB3195440.1"/>
    <property type="molecule type" value="Genomic_DNA"/>
</dbReference>
<dbReference type="InterPro" id="IPR002509">
    <property type="entry name" value="NODB_dom"/>
</dbReference>
<proteinExistence type="predicted"/>
<evidence type="ECO:0000256" key="2">
    <source>
        <dbReference type="ARBA" id="ARBA00022801"/>
    </source>
</evidence>
<dbReference type="Pfam" id="PF01522">
    <property type="entry name" value="Polysacc_deac_1"/>
    <property type="match status" value="1"/>
</dbReference>
<organism evidence="4 5">
    <name type="scientific">Roseateles terrae</name>
    <dbReference type="NCBI Taxonomy" id="431060"/>
    <lineage>
        <taxon>Bacteria</taxon>
        <taxon>Pseudomonadati</taxon>
        <taxon>Pseudomonadota</taxon>
        <taxon>Betaproteobacteria</taxon>
        <taxon>Burkholderiales</taxon>
        <taxon>Sphaerotilaceae</taxon>
        <taxon>Roseateles</taxon>
    </lineage>
</organism>
<keyword evidence="2" id="KW-0378">Hydrolase</keyword>